<keyword evidence="2" id="KW-0378">Hydrolase</keyword>
<proteinExistence type="predicted"/>
<name>A0A521BCZ4_9BACT</name>
<dbReference type="GO" id="GO:0008239">
    <property type="term" value="F:dipeptidyl-peptidase activity"/>
    <property type="evidence" value="ECO:0007669"/>
    <property type="project" value="TreeGrafter"/>
</dbReference>
<dbReference type="AlphaFoldDB" id="A0A521BCZ4"/>
<dbReference type="Proteomes" id="UP000317557">
    <property type="component" value="Unassembled WGS sequence"/>
</dbReference>
<keyword evidence="1" id="KW-0479">Metal-binding</keyword>
<evidence type="ECO:0000313" key="4">
    <source>
        <dbReference type="EMBL" id="SMO44942.1"/>
    </source>
</evidence>
<dbReference type="PROSITE" id="PS51257">
    <property type="entry name" value="PROKAR_LIPOPROTEIN"/>
    <property type="match status" value="1"/>
</dbReference>
<feature type="chain" id="PRO_5022239147" evidence="3">
    <location>
        <begin position="24"/>
        <end position="566"/>
    </location>
</feature>
<dbReference type="RefSeq" id="WP_142453206.1">
    <property type="nucleotide sequence ID" value="NZ_FXTP01000002.1"/>
</dbReference>
<reference evidence="4 5" key="1">
    <citation type="submission" date="2017-05" db="EMBL/GenBank/DDBJ databases">
        <authorList>
            <person name="Varghese N."/>
            <person name="Submissions S."/>
        </authorList>
    </citation>
    <scope>NUCLEOTIDE SEQUENCE [LARGE SCALE GENOMIC DNA]</scope>
    <source>
        <strain evidence="4 5">DSM 21985</strain>
    </source>
</reference>
<protein>
    <submittedName>
        <fullName evidence="4">Peptidase family M49</fullName>
    </submittedName>
</protein>
<organism evidence="4 5">
    <name type="scientific">Gracilimonas mengyeensis</name>
    <dbReference type="NCBI Taxonomy" id="1302730"/>
    <lineage>
        <taxon>Bacteria</taxon>
        <taxon>Pseudomonadati</taxon>
        <taxon>Balneolota</taxon>
        <taxon>Balneolia</taxon>
        <taxon>Balneolales</taxon>
        <taxon>Balneolaceae</taxon>
        <taxon>Gracilimonas</taxon>
    </lineage>
</organism>
<keyword evidence="3" id="KW-0732">Signal</keyword>
<evidence type="ECO:0000256" key="1">
    <source>
        <dbReference type="ARBA" id="ARBA00022723"/>
    </source>
</evidence>
<dbReference type="PANTHER" id="PTHR23422">
    <property type="entry name" value="DIPEPTIDYL PEPTIDASE III-RELATED"/>
    <property type="match status" value="1"/>
</dbReference>
<dbReference type="PANTHER" id="PTHR23422:SF9">
    <property type="entry name" value="ZN-DEPENDENT HYDROLASE"/>
    <property type="match status" value="1"/>
</dbReference>
<keyword evidence="5" id="KW-1185">Reference proteome</keyword>
<evidence type="ECO:0000256" key="2">
    <source>
        <dbReference type="ARBA" id="ARBA00022801"/>
    </source>
</evidence>
<dbReference type="EMBL" id="FXTP01000002">
    <property type="protein sequence ID" value="SMO44942.1"/>
    <property type="molecule type" value="Genomic_DNA"/>
</dbReference>
<dbReference type="Pfam" id="PF03571">
    <property type="entry name" value="Peptidase_M49"/>
    <property type="match status" value="1"/>
</dbReference>
<dbReference type="GO" id="GO:0005737">
    <property type="term" value="C:cytoplasm"/>
    <property type="evidence" value="ECO:0007669"/>
    <property type="project" value="TreeGrafter"/>
</dbReference>
<accession>A0A521BCZ4</accession>
<evidence type="ECO:0000313" key="5">
    <source>
        <dbReference type="Proteomes" id="UP000317557"/>
    </source>
</evidence>
<dbReference type="GO" id="GO:0046872">
    <property type="term" value="F:metal ion binding"/>
    <property type="evidence" value="ECO:0007669"/>
    <property type="project" value="UniProtKB-KW"/>
</dbReference>
<evidence type="ECO:0000256" key="3">
    <source>
        <dbReference type="SAM" id="SignalP"/>
    </source>
</evidence>
<dbReference type="InterPro" id="IPR039461">
    <property type="entry name" value="Peptidase_M49"/>
</dbReference>
<feature type="signal peptide" evidence="3">
    <location>
        <begin position="1"/>
        <end position="23"/>
    </location>
</feature>
<dbReference type="OrthoDB" id="9812747at2"/>
<sequence>MKNFMVSRTLVLCVITLVMGACSGQNQPEQNSDASMSIDERLDQYTPFTLTADVSELSENQKKMIPLLIDAAKEMEKVFWKQAYGDREELMSNLSREEQQFAAINYGPWDRLNGNEPFVEGVGPKPAGANFYPVNMTKDEFEAWDAEDKASLYTMIRRDEDGNLVSIPYSMAFQAEHQAAAEKLREAAKLAEDSGFKEYLELRADALMSDEYQESDLAWMDMKNNKIELVVGPIENYEDQLYGYKAANEAFVLIKDMEWSDRLSKYAEVLPELQEGLPVPEEYKSETPGRDSDLNAYDAVYYAGDANAGSKTIAINLPNDEEVQLQKGTRRLQLKNAMRAKYDKILIPISEVLIADDQQQYISFDAFFGNTMFHEVAHGLGIKNTITGQGTVREALQNHASALEEGKADVLGLYMVQSLREKGMIEEGSLEENYVTFLASIFRSIRFGSSSAHGRANLIRFNYFQEMGAFDYDEESRSYSINFDKIGPAVDALSEKILTLQGDGDYQAVDEFVQKYAVETPQLKESLQRLTEQNIPVDITFEQGIEVLGLREVKVDSLNQQKNSEE</sequence>
<gene>
    <name evidence="4" type="ORF">SAMN06265219_102196</name>
</gene>
<dbReference type="Gene3D" id="3.30.540.30">
    <property type="match status" value="1"/>
</dbReference>